<dbReference type="AlphaFoldDB" id="A0A2M9G7J1"/>
<dbReference type="GO" id="GO:0005737">
    <property type="term" value="C:cytoplasm"/>
    <property type="evidence" value="ECO:0007669"/>
    <property type="project" value="TreeGrafter"/>
</dbReference>
<evidence type="ECO:0000313" key="3">
    <source>
        <dbReference type="EMBL" id="PJK31671.1"/>
    </source>
</evidence>
<dbReference type="SUPFAM" id="SSF89360">
    <property type="entry name" value="HesB-like domain"/>
    <property type="match status" value="1"/>
</dbReference>
<keyword evidence="4" id="KW-1185">Reference proteome</keyword>
<dbReference type="Gene3D" id="2.60.300.12">
    <property type="entry name" value="HesB-like domain"/>
    <property type="match status" value="1"/>
</dbReference>
<reference evidence="3 4" key="1">
    <citation type="submission" date="2017-11" db="EMBL/GenBank/DDBJ databases">
        <title>Draft genome sequence of Rhizobiales bacterium SY3-13.</title>
        <authorList>
            <person name="Sun C."/>
        </authorList>
    </citation>
    <scope>NUCLEOTIDE SEQUENCE [LARGE SCALE GENOMIC DNA]</scope>
    <source>
        <strain evidence="3 4">SY3-13</strain>
    </source>
</reference>
<gene>
    <name evidence="3" type="ORF">CVT23_01070</name>
</gene>
<dbReference type="GO" id="GO:0051537">
    <property type="term" value="F:2 iron, 2 sulfur cluster binding"/>
    <property type="evidence" value="ECO:0007669"/>
    <property type="project" value="TreeGrafter"/>
</dbReference>
<dbReference type="Proteomes" id="UP000229498">
    <property type="component" value="Unassembled WGS sequence"/>
</dbReference>
<comment type="caution">
    <text evidence="3">The sequence shown here is derived from an EMBL/GenBank/DDBJ whole genome shotgun (WGS) entry which is preliminary data.</text>
</comment>
<dbReference type="Pfam" id="PF01521">
    <property type="entry name" value="Fe-S_biosyn"/>
    <property type="match status" value="1"/>
</dbReference>
<accession>A0A2M9G7J1</accession>
<dbReference type="GO" id="GO:0016226">
    <property type="term" value="P:iron-sulfur cluster assembly"/>
    <property type="evidence" value="ECO:0007669"/>
    <property type="project" value="InterPro"/>
</dbReference>
<evidence type="ECO:0000313" key="4">
    <source>
        <dbReference type="Proteomes" id="UP000229498"/>
    </source>
</evidence>
<dbReference type="EMBL" id="PHIG01000004">
    <property type="protein sequence ID" value="PJK31671.1"/>
    <property type="molecule type" value="Genomic_DNA"/>
</dbReference>
<evidence type="ECO:0000259" key="2">
    <source>
        <dbReference type="Pfam" id="PF01521"/>
    </source>
</evidence>
<comment type="similarity">
    <text evidence="1">Belongs to the HesB/IscA family.</text>
</comment>
<dbReference type="InterPro" id="IPR016092">
    <property type="entry name" value="ATAP"/>
</dbReference>
<dbReference type="NCBIfam" id="TIGR00049">
    <property type="entry name" value="iron-sulfur cluster assembly accessory protein"/>
    <property type="match status" value="1"/>
</dbReference>
<sequence length="121" mass="13142">MTVTERAVEQVKALIARAEKQGEKPLGVRVGVKSGGCSGMTYNVEYATEQKKFEETVDAAGVKVFIDPTATMFLLGAEMDYEETMFRSGFTFSNPNEADRCGCGESVSFKVGEDGQPVPQQ</sequence>
<protein>
    <submittedName>
        <fullName evidence="3">Fe-S cluster assembly scaffold SufA</fullName>
    </submittedName>
</protein>
<dbReference type="InterPro" id="IPR000361">
    <property type="entry name" value="ATAP_core_dom"/>
</dbReference>
<proteinExistence type="inferred from homology"/>
<dbReference type="InterPro" id="IPR050322">
    <property type="entry name" value="Fe-S_cluster_asmbl/transfer"/>
</dbReference>
<evidence type="ECO:0000256" key="1">
    <source>
        <dbReference type="ARBA" id="ARBA00006718"/>
    </source>
</evidence>
<dbReference type="OrthoDB" id="9801228at2"/>
<name>A0A2M9G7J1_9PROT</name>
<dbReference type="PANTHER" id="PTHR10072">
    <property type="entry name" value="IRON-SULFUR CLUSTER ASSEMBLY PROTEIN"/>
    <property type="match status" value="1"/>
</dbReference>
<dbReference type="InterPro" id="IPR035903">
    <property type="entry name" value="HesB-like_dom_sf"/>
</dbReference>
<feature type="domain" description="Core" evidence="2">
    <location>
        <begin position="1"/>
        <end position="105"/>
    </location>
</feature>
<organism evidence="3 4">
    <name type="scientific">Minwuia thermotolerans</name>
    <dbReference type="NCBI Taxonomy" id="2056226"/>
    <lineage>
        <taxon>Bacteria</taxon>
        <taxon>Pseudomonadati</taxon>
        <taxon>Pseudomonadota</taxon>
        <taxon>Alphaproteobacteria</taxon>
        <taxon>Minwuiales</taxon>
        <taxon>Minwuiaceae</taxon>
        <taxon>Minwuia</taxon>
    </lineage>
</organism>
<dbReference type="PANTHER" id="PTHR10072:SF41">
    <property type="entry name" value="IRON-SULFUR CLUSTER ASSEMBLY 1 HOMOLOG, MITOCHONDRIAL"/>
    <property type="match status" value="1"/>
</dbReference>